<dbReference type="InterPro" id="IPR002577">
    <property type="entry name" value="HTH_HxlR"/>
</dbReference>
<sequence length="311" mass="35031">MLQEEILPESSCSVERSFEILGGAWTFLVLREALFHDVVQFDSFQANLGIARESLKRVLKRLVRHGVLEQKALVPGGLRKGYFLTERGRDLLPALVAALNWGEDWVGEGPSPESLIHKKCGHPLKRAIVCSHCHQTVDAREVSFESRIKNRSKGRAKFAKMRYVEQELLERQRPCSIARTMAAIGDPWSFLIIRECFYGVRRFDAFQRRLSIASNILTARLKRLVAAGVLRTQPIADQPHLSEYRMTEKGLALYAVPLAIIAWGDKWLADAKGPPLILTHKACGHQFAAELRCRTCDSLVTLDDVAYQAPS</sequence>
<dbReference type="PANTHER" id="PTHR33204:SF36">
    <property type="entry name" value="TRANSCRIPTIONAL REGULATORY PROTEIN"/>
    <property type="match status" value="1"/>
</dbReference>
<feature type="domain" description="HTH hxlR-type" evidence="4">
    <location>
        <begin position="12"/>
        <end position="110"/>
    </location>
</feature>
<accession>A0A845MIK5</accession>
<keyword evidence="1" id="KW-0805">Transcription regulation</keyword>
<dbReference type="InterPro" id="IPR036390">
    <property type="entry name" value="WH_DNA-bd_sf"/>
</dbReference>
<reference evidence="5 6" key="1">
    <citation type="journal article" date="2014" name="Int. J. Syst. Evol. Microbiol.">
        <title>Sneathiella chungangensis sp. nov., isolated from a marine sand, and emended description of the genus Sneathiella.</title>
        <authorList>
            <person name="Siamphan C."/>
            <person name="Kim H."/>
            <person name="Lee J.S."/>
            <person name="Kim W."/>
        </authorList>
    </citation>
    <scope>NUCLEOTIDE SEQUENCE [LARGE SCALE GENOMIC DNA]</scope>
    <source>
        <strain evidence="5 6">KCTC 32476</strain>
    </source>
</reference>
<dbReference type="InterPro" id="IPR036388">
    <property type="entry name" value="WH-like_DNA-bd_sf"/>
</dbReference>
<dbReference type="Gene3D" id="1.10.10.10">
    <property type="entry name" value="Winged helix-like DNA-binding domain superfamily/Winged helix DNA-binding domain"/>
    <property type="match status" value="2"/>
</dbReference>
<comment type="caution">
    <text evidence="5">The sequence shown here is derived from an EMBL/GenBank/DDBJ whole genome shotgun (WGS) entry which is preliminary data.</text>
</comment>
<keyword evidence="6" id="KW-1185">Reference proteome</keyword>
<evidence type="ECO:0000313" key="6">
    <source>
        <dbReference type="Proteomes" id="UP000445696"/>
    </source>
</evidence>
<dbReference type="AlphaFoldDB" id="A0A845MIK5"/>
<organism evidence="5 6">
    <name type="scientific">Sneathiella chungangensis</name>
    <dbReference type="NCBI Taxonomy" id="1418234"/>
    <lineage>
        <taxon>Bacteria</taxon>
        <taxon>Pseudomonadati</taxon>
        <taxon>Pseudomonadota</taxon>
        <taxon>Alphaproteobacteria</taxon>
        <taxon>Sneathiellales</taxon>
        <taxon>Sneathiellaceae</taxon>
        <taxon>Sneathiella</taxon>
    </lineage>
</organism>
<proteinExistence type="predicted"/>
<dbReference type="SUPFAM" id="SSF46785">
    <property type="entry name" value="Winged helix' DNA-binding domain"/>
    <property type="match status" value="2"/>
</dbReference>
<protein>
    <submittedName>
        <fullName evidence="5">Transcriptional regulator</fullName>
    </submittedName>
</protein>
<dbReference type="EMBL" id="WTVA01000015">
    <property type="protein sequence ID" value="MZR23778.1"/>
    <property type="molecule type" value="Genomic_DNA"/>
</dbReference>
<keyword evidence="2" id="KW-0238">DNA-binding</keyword>
<evidence type="ECO:0000256" key="1">
    <source>
        <dbReference type="ARBA" id="ARBA00023015"/>
    </source>
</evidence>
<keyword evidence="3" id="KW-0804">Transcription</keyword>
<name>A0A845MIK5_9PROT</name>
<dbReference type="Proteomes" id="UP000445696">
    <property type="component" value="Unassembled WGS sequence"/>
</dbReference>
<evidence type="ECO:0000256" key="3">
    <source>
        <dbReference type="ARBA" id="ARBA00023163"/>
    </source>
</evidence>
<evidence type="ECO:0000313" key="5">
    <source>
        <dbReference type="EMBL" id="MZR23778.1"/>
    </source>
</evidence>
<evidence type="ECO:0000259" key="4">
    <source>
        <dbReference type="PROSITE" id="PS51118"/>
    </source>
</evidence>
<dbReference type="PROSITE" id="PS51118">
    <property type="entry name" value="HTH_HXLR"/>
    <property type="match status" value="2"/>
</dbReference>
<gene>
    <name evidence="5" type="ORF">GQF03_15680</name>
</gene>
<dbReference type="PANTHER" id="PTHR33204">
    <property type="entry name" value="TRANSCRIPTIONAL REGULATOR, MARR FAMILY"/>
    <property type="match status" value="1"/>
</dbReference>
<feature type="domain" description="HTH hxlR-type" evidence="4">
    <location>
        <begin position="175"/>
        <end position="272"/>
    </location>
</feature>
<dbReference type="GO" id="GO:0003677">
    <property type="term" value="F:DNA binding"/>
    <property type="evidence" value="ECO:0007669"/>
    <property type="project" value="UniProtKB-KW"/>
</dbReference>
<dbReference type="Pfam" id="PF01638">
    <property type="entry name" value="HxlR"/>
    <property type="match status" value="2"/>
</dbReference>
<evidence type="ECO:0000256" key="2">
    <source>
        <dbReference type="ARBA" id="ARBA00023125"/>
    </source>
</evidence>